<dbReference type="EMBL" id="JGYN01000017">
    <property type="protein sequence ID" value="KFI50176.1"/>
    <property type="molecule type" value="Genomic_DNA"/>
</dbReference>
<accession>A0A086ZUH6</accession>
<dbReference type="Proteomes" id="UP000029108">
    <property type="component" value="Unassembled WGS sequence"/>
</dbReference>
<comment type="caution">
    <text evidence="1">The sequence shown here is derived from an EMBL/GenBank/DDBJ whole genome shotgun (WGS) entry which is preliminary data.</text>
</comment>
<dbReference type="RefSeq" id="WP_052119656.1">
    <property type="nucleotide sequence ID" value="NZ_JDUU01000039.1"/>
</dbReference>
<evidence type="ECO:0000313" key="1">
    <source>
        <dbReference type="EMBL" id="KFI50176.1"/>
    </source>
</evidence>
<reference evidence="1 2" key="1">
    <citation type="submission" date="2014-03" db="EMBL/GenBank/DDBJ databases">
        <title>Genomics of Bifidobacteria.</title>
        <authorList>
            <person name="Ventura M."/>
            <person name="Milani C."/>
            <person name="Lugli G.A."/>
        </authorList>
    </citation>
    <scope>NUCLEOTIDE SEQUENCE [LARGE SCALE GENOMIC DNA]</scope>
    <source>
        <strain evidence="1 2">DSM 23969</strain>
    </source>
</reference>
<dbReference type="OrthoDB" id="3231571at2"/>
<dbReference type="AlphaFoldDB" id="A0A086ZUH6"/>
<protein>
    <submittedName>
        <fullName evidence="1">Uncharacterized protein</fullName>
    </submittedName>
</protein>
<gene>
    <name evidence="1" type="ORF">BBIA_1658</name>
</gene>
<sequence length="125" mass="13929">MSKSFSPDMAAYLQSLPAVDDVDCARGRISYADAFKRHVVAGLALGYRPSEMFRTAGLDPRIIGEKRVERAVSHWRHDWDLRGGRFVENAFAKQSPFDLLAQRVDSLEARVASLEDTLTTKGMVG</sequence>
<keyword evidence="2" id="KW-1185">Reference proteome</keyword>
<proteinExistence type="predicted"/>
<organism evidence="1 2">
    <name type="scientific">Bifidobacterium biavatii DSM 23969</name>
    <dbReference type="NCBI Taxonomy" id="1437608"/>
    <lineage>
        <taxon>Bacteria</taxon>
        <taxon>Bacillati</taxon>
        <taxon>Actinomycetota</taxon>
        <taxon>Actinomycetes</taxon>
        <taxon>Bifidobacteriales</taxon>
        <taxon>Bifidobacteriaceae</taxon>
        <taxon>Bifidobacterium</taxon>
    </lineage>
</organism>
<name>A0A086ZUH6_9BIFI</name>
<evidence type="ECO:0000313" key="2">
    <source>
        <dbReference type="Proteomes" id="UP000029108"/>
    </source>
</evidence>